<comment type="subcellular location">
    <subcellularLocation>
        <location evidence="1">Golgi apparatus membrane</location>
        <topology evidence="1">Single-pass type II membrane protein</topology>
    </subcellularLocation>
    <subcellularLocation>
        <location evidence="12">Golgi apparatus</location>
        <location evidence="12">Golgi stack membrane</location>
        <topology evidence="12">Single-pass type II membrane protein</topology>
    </subcellularLocation>
</comment>
<name>A0A9D3Y0I3_DREPO</name>
<evidence type="ECO:0000256" key="6">
    <source>
        <dbReference type="ARBA" id="ARBA00022692"/>
    </source>
</evidence>
<evidence type="ECO:0000256" key="11">
    <source>
        <dbReference type="ARBA" id="ARBA00023180"/>
    </source>
</evidence>
<dbReference type="InterPro" id="IPR038577">
    <property type="entry name" value="GT10-like_C_sf"/>
</dbReference>
<dbReference type="EMBL" id="JAIWYP010000056">
    <property type="protein sequence ID" value="KAH3690688.1"/>
    <property type="molecule type" value="Genomic_DNA"/>
</dbReference>
<dbReference type="InterPro" id="IPR031481">
    <property type="entry name" value="Glyco_tran_10_N"/>
</dbReference>
<keyword evidence="16" id="KW-1185">Reference proteome</keyword>
<evidence type="ECO:0000256" key="9">
    <source>
        <dbReference type="ARBA" id="ARBA00023034"/>
    </source>
</evidence>
<gene>
    <name evidence="15" type="ORF">DPMN_190670</name>
</gene>
<comment type="similarity">
    <text evidence="3 12">Belongs to the glycosyltransferase 10 family.</text>
</comment>
<keyword evidence="7" id="KW-0735">Signal-anchor</keyword>
<evidence type="ECO:0000256" key="3">
    <source>
        <dbReference type="ARBA" id="ARBA00008919"/>
    </source>
</evidence>
<protein>
    <recommendedName>
        <fullName evidence="12">Fucosyltransferase</fullName>
        <ecNumber evidence="12">2.4.1.-</ecNumber>
    </recommendedName>
</protein>
<dbReference type="Proteomes" id="UP000828390">
    <property type="component" value="Unassembled WGS sequence"/>
</dbReference>
<keyword evidence="8" id="KW-1133">Transmembrane helix</keyword>
<dbReference type="SUPFAM" id="SSF53756">
    <property type="entry name" value="UDP-Glycosyltransferase/glycogen phosphorylase"/>
    <property type="match status" value="1"/>
</dbReference>
<accession>A0A9D3Y0I3</accession>
<dbReference type="PANTHER" id="PTHR48438:SF1">
    <property type="entry name" value="ALPHA-(1,3)-FUCOSYLTRANSFERASE C-RELATED"/>
    <property type="match status" value="1"/>
</dbReference>
<evidence type="ECO:0000256" key="10">
    <source>
        <dbReference type="ARBA" id="ARBA00023136"/>
    </source>
</evidence>
<dbReference type="AlphaFoldDB" id="A0A9D3Y0I3"/>
<dbReference type="GO" id="GO:0000139">
    <property type="term" value="C:Golgi membrane"/>
    <property type="evidence" value="ECO:0007669"/>
    <property type="project" value="UniProtKB-SubCell"/>
</dbReference>
<evidence type="ECO:0000313" key="16">
    <source>
        <dbReference type="Proteomes" id="UP000828390"/>
    </source>
</evidence>
<comment type="pathway">
    <text evidence="2">Protein modification; protein glycosylation.</text>
</comment>
<evidence type="ECO:0000259" key="14">
    <source>
        <dbReference type="Pfam" id="PF17039"/>
    </source>
</evidence>
<evidence type="ECO:0000256" key="12">
    <source>
        <dbReference type="RuleBase" id="RU003832"/>
    </source>
</evidence>
<keyword evidence="11" id="KW-0325">Glycoprotein</keyword>
<keyword evidence="4 12" id="KW-0328">Glycosyltransferase</keyword>
<reference evidence="15" key="2">
    <citation type="submission" date="2020-11" db="EMBL/GenBank/DDBJ databases">
        <authorList>
            <person name="McCartney M.A."/>
            <person name="Auch B."/>
            <person name="Kono T."/>
            <person name="Mallez S."/>
            <person name="Becker A."/>
            <person name="Gohl D.M."/>
            <person name="Silverstein K.A.T."/>
            <person name="Koren S."/>
            <person name="Bechman K.B."/>
            <person name="Herman A."/>
            <person name="Abrahante J.E."/>
            <person name="Garbe J."/>
        </authorList>
    </citation>
    <scope>NUCLEOTIDE SEQUENCE</scope>
    <source>
        <strain evidence="15">Duluth1</strain>
        <tissue evidence="15">Whole animal</tissue>
    </source>
</reference>
<evidence type="ECO:0000256" key="5">
    <source>
        <dbReference type="ARBA" id="ARBA00022679"/>
    </source>
</evidence>
<feature type="domain" description="Fucosyltransferase N-terminal" evidence="14">
    <location>
        <begin position="29"/>
        <end position="139"/>
    </location>
</feature>
<organism evidence="15 16">
    <name type="scientific">Dreissena polymorpha</name>
    <name type="common">Zebra mussel</name>
    <name type="synonym">Mytilus polymorpha</name>
    <dbReference type="NCBI Taxonomy" id="45954"/>
    <lineage>
        <taxon>Eukaryota</taxon>
        <taxon>Metazoa</taxon>
        <taxon>Spiralia</taxon>
        <taxon>Lophotrochozoa</taxon>
        <taxon>Mollusca</taxon>
        <taxon>Bivalvia</taxon>
        <taxon>Autobranchia</taxon>
        <taxon>Heteroconchia</taxon>
        <taxon>Euheterodonta</taxon>
        <taxon>Imparidentia</taxon>
        <taxon>Neoheterodontei</taxon>
        <taxon>Myida</taxon>
        <taxon>Dreissenoidea</taxon>
        <taxon>Dreissenidae</taxon>
        <taxon>Dreissena</taxon>
    </lineage>
</organism>
<evidence type="ECO:0000259" key="13">
    <source>
        <dbReference type="Pfam" id="PF00852"/>
    </source>
</evidence>
<evidence type="ECO:0000256" key="7">
    <source>
        <dbReference type="ARBA" id="ARBA00022968"/>
    </source>
</evidence>
<keyword evidence="6 12" id="KW-0812">Transmembrane</keyword>
<keyword evidence="9 12" id="KW-0333">Golgi apparatus</keyword>
<dbReference type="InterPro" id="IPR055270">
    <property type="entry name" value="Glyco_tran_10_C"/>
</dbReference>
<evidence type="ECO:0000256" key="8">
    <source>
        <dbReference type="ARBA" id="ARBA00022989"/>
    </source>
</evidence>
<feature type="domain" description="Fucosyltransferase C-terminal" evidence="13">
    <location>
        <begin position="161"/>
        <end position="232"/>
    </location>
</feature>
<evidence type="ECO:0000256" key="2">
    <source>
        <dbReference type="ARBA" id="ARBA00004922"/>
    </source>
</evidence>
<evidence type="ECO:0000256" key="1">
    <source>
        <dbReference type="ARBA" id="ARBA00004323"/>
    </source>
</evidence>
<keyword evidence="5 12" id="KW-0808">Transferase</keyword>
<proteinExistence type="inferred from homology"/>
<dbReference type="GO" id="GO:0032580">
    <property type="term" value="C:Golgi cisterna membrane"/>
    <property type="evidence" value="ECO:0007669"/>
    <property type="project" value="UniProtKB-SubCell"/>
</dbReference>
<dbReference type="GO" id="GO:0008417">
    <property type="term" value="F:fucosyltransferase activity"/>
    <property type="evidence" value="ECO:0007669"/>
    <property type="project" value="InterPro"/>
</dbReference>
<reference evidence="15" key="1">
    <citation type="journal article" date="2019" name="bioRxiv">
        <title>The Genome of the Zebra Mussel, Dreissena polymorpha: A Resource for Invasive Species Research.</title>
        <authorList>
            <person name="McCartney M.A."/>
            <person name="Auch B."/>
            <person name="Kono T."/>
            <person name="Mallez S."/>
            <person name="Zhang Y."/>
            <person name="Obille A."/>
            <person name="Becker A."/>
            <person name="Abrahante J.E."/>
            <person name="Garbe J."/>
            <person name="Badalamenti J.P."/>
            <person name="Herman A."/>
            <person name="Mangelson H."/>
            <person name="Liachko I."/>
            <person name="Sullivan S."/>
            <person name="Sone E.D."/>
            <person name="Koren S."/>
            <person name="Silverstein K.A.T."/>
            <person name="Beckman K.B."/>
            <person name="Gohl D.M."/>
        </authorList>
    </citation>
    <scope>NUCLEOTIDE SEQUENCE</scope>
    <source>
        <strain evidence="15">Duluth1</strain>
        <tissue evidence="15">Whole animal</tissue>
    </source>
</reference>
<dbReference type="PANTHER" id="PTHR48438">
    <property type="entry name" value="ALPHA-(1,3)-FUCOSYLTRANSFERASE C-RELATED"/>
    <property type="match status" value="1"/>
</dbReference>
<dbReference type="Gene3D" id="3.40.50.11660">
    <property type="entry name" value="Glycosyl transferase family 10, C-terminal domain"/>
    <property type="match status" value="1"/>
</dbReference>
<evidence type="ECO:0000313" key="15">
    <source>
        <dbReference type="EMBL" id="KAH3690688.1"/>
    </source>
</evidence>
<dbReference type="InterPro" id="IPR001503">
    <property type="entry name" value="Glyco_trans_10"/>
</dbReference>
<keyword evidence="10" id="KW-0472">Membrane</keyword>
<sequence length="232" mass="26820">MRSQRMNVSLTPIYDNNIFSESASMLRSELLILWYNKPSWINELLVNKTLGTCPYNNCFSTNNKALFNQSAAVIYLISSHGPPKVPPVSAVHRNKEQAWIFFNLEPQTLYGINFGPEWAYAMNWSMMYHRDADIFYPYGTIEPRDNSSSIPDKKNYSSIFEGKTVLISWFVSHCHVQSRRDLYVEQMKKYGLQIDIYGSCGDGKRSLPKNDHQAINKVLNQSKFYLAFENSI</sequence>
<dbReference type="EC" id="2.4.1.-" evidence="12"/>
<comment type="caution">
    <text evidence="15">The sequence shown here is derived from an EMBL/GenBank/DDBJ whole genome shotgun (WGS) entry which is preliminary data.</text>
</comment>
<dbReference type="Pfam" id="PF17039">
    <property type="entry name" value="Glyco_tran_10_N"/>
    <property type="match status" value="1"/>
</dbReference>
<dbReference type="Pfam" id="PF00852">
    <property type="entry name" value="Glyco_transf_10"/>
    <property type="match status" value="1"/>
</dbReference>
<evidence type="ECO:0000256" key="4">
    <source>
        <dbReference type="ARBA" id="ARBA00022676"/>
    </source>
</evidence>